<feature type="domain" description="Acylphosphatase-like" evidence="3">
    <location>
        <begin position="3"/>
        <end position="89"/>
    </location>
</feature>
<comment type="similarity">
    <text evidence="2">Belongs to the acylphosphatase family.</text>
</comment>
<dbReference type="InterPro" id="IPR017968">
    <property type="entry name" value="Acylphosphatase_CS"/>
</dbReference>
<dbReference type="Pfam" id="PF00708">
    <property type="entry name" value="Acylphosphatase"/>
    <property type="match status" value="1"/>
</dbReference>
<evidence type="ECO:0000256" key="2">
    <source>
        <dbReference type="RuleBase" id="RU004168"/>
    </source>
</evidence>
<evidence type="ECO:0000259" key="3">
    <source>
        <dbReference type="PROSITE" id="PS51160"/>
    </source>
</evidence>
<dbReference type="PANTHER" id="PTHR47268:SF4">
    <property type="entry name" value="ACYLPHOSPHATASE"/>
    <property type="match status" value="1"/>
</dbReference>
<dbReference type="Gene3D" id="3.30.70.100">
    <property type="match status" value="1"/>
</dbReference>
<gene>
    <name evidence="4" type="ORF">H1011_03430</name>
</gene>
<reference evidence="4 5" key="1">
    <citation type="journal article" name="Nat. Commun.">
        <title>Undinarchaeota illuminate DPANN phylogeny and the impact of gene transfer on archaeal evolution.</title>
        <authorList>
            <person name="Dombrowski N."/>
            <person name="Williams T.A."/>
            <person name="Sun J."/>
            <person name="Woodcroft B.J."/>
            <person name="Lee J.H."/>
            <person name="Minh B.Q."/>
            <person name="Rinke C."/>
            <person name="Spang A."/>
        </authorList>
    </citation>
    <scope>NUCLEOTIDE SEQUENCE [LARGE SCALE GENOMIC DNA]</scope>
    <source>
        <strain evidence="4">MAG_bin17</strain>
    </source>
</reference>
<evidence type="ECO:0000313" key="4">
    <source>
        <dbReference type="EMBL" id="HIJ99841.1"/>
    </source>
</evidence>
<dbReference type="InterPro" id="IPR020456">
    <property type="entry name" value="Acylphosphatase"/>
</dbReference>
<dbReference type="AlphaFoldDB" id="A0A832XIX6"/>
<dbReference type="PANTHER" id="PTHR47268">
    <property type="entry name" value="ACYLPHOSPHATASE"/>
    <property type="match status" value="1"/>
</dbReference>
<name>A0A832XIX6_9ARCH</name>
<dbReference type="Proteomes" id="UP000604391">
    <property type="component" value="Unassembled WGS sequence"/>
</dbReference>
<dbReference type="SUPFAM" id="SSF54975">
    <property type="entry name" value="Acylphosphatase/BLUF domain-like"/>
    <property type="match status" value="1"/>
</dbReference>
<dbReference type="InterPro" id="IPR001792">
    <property type="entry name" value="Acylphosphatase-like_dom"/>
</dbReference>
<comment type="caution">
    <text evidence="4">The sequence shown here is derived from an EMBL/GenBank/DDBJ whole genome shotgun (WGS) entry which is preliminary data.</text>
</comment>
<evidence type="ECO:0000256" key="1">
    <source>
        <dbReference type="PROSITE-ProRule" id="PRU00520"/>
    </source>
</evidence>
<dbReference type="PROSITE" id="PS00150">
    <property type="entry name" value="ACYLPHOSPHATASE_1"/>
    <property type="match status" value="1"/>
</dbReference>
<dbReference type="GO" id="GO:0003998">
    <property type="term" value="F:acylphosphatase activity"/>
    <property type="evidence" value="ECO:0007669"/>
    <property type="project" value="UniProtKB-EC"/>
</dbReference>
<evidence type="ECO:0000313" key="5">
    <source>
        <dbReference type="Proteomes" id="UP000604391"/>
    </source>
</evidence>
<keyword evidence="5" id="KW-1185">Reference proteome</keyword>
<dbReference type="InterPro" id="IPR036046">
    <property type="entry name" value="Acylphosphatase-like_dom_sf"/>
</dbReference>
<proteinExistence type="inferred from homology"/>
<feature type="active site" evidence="1">
    <location>
        <position position="18"/>
    </location>
</feature>
<keyword evidence="1" id="KW-0378">Hydrolase</keyword>
<organism evidence="4 5">
    <name type="scientific">Candidatus Undinarchaeum marinum</name>
    <dbReference type="NCBI Taxonomy" id="2756141"/>
    <lineage>
        <taxon>Archaea</taxon>
        <taxon>Candidatus Undinarchaeota</taxon>
        <taxon>Candidatus Undinarchaeia</taxon>
        <taxon>Candidatus Undinarchaeales</taxon>
        <taxon>Candidatus Undinarchaeaceae</taxon>
        <taxon>Candidatus Undinarchaeum</taxon>
    </lineage>
</organism>
<dbReference type="EC" id="3.6.1.7" evidence="1"/>
<feature type="active site" evidence="1">
    <location>
        <position position="36"/>
    </location>
</feature>
<sequence>MKRVHLFISGKVQGVYFRTFVKENAERIGVKGWVRNTEDKVEAVAEGNDNKVSVFIEVCKDGPTAAVVEKVEVKTEDYAGEFSEFGILR</sequence>
<protein>
    <recommendedName>
        <fullName evidence="1">acylphosphatase</fullName>
        <ecNumber evidence="1">3.6.1.7</ecNumber>
    </recommendedName>
</protein>
<dbReference type="EMBL" id="DVAD01000016">
    <property type="protein sequence ID" value="HIJ99841.1"/>
    <property type="molecule type" value="Genomic_DNA"/>
</dbReference>
<accession>A0A832XIX6</accession>
<comment type="catalytic activity">
    <reaction evidence="1">
        <text>an acyl phosphate + H2O = a carboxylate + phosphate + H(+)</text>
        <dbReference type="Rhea" id="RHEA:14965"/>
        <dbReference type="ChEBI" id="CHEBI:15377"/>
        <dbReference type="ChEBI" id="CHEBI:15378"/>
        <dbReference type="ChEBI" id="CHEBI:29067"/>
        <dbReference type="ChEBI" id="CHEBI:43474"/>
        <dbReference type="ChEBI" id="CHEBI:59918"/>
        <dbReference type="EC" id="3.6.1.7"/>
    </reaction>
</comment>
<dbReference type="PROSITE" id="PS51160">
    <property type="entry name" value="ACYLPHOSPHATASE_3"/>
    <property type="match status" value="1"/>
</dbReference>